<reference evidence="2" key="1">
    <citation type="journal article" date="2015" name="Nature">
        <title>Complex archaea that bridge the gap between prokaryotes and eukaryotes.</title>
        <authorList>
            <person name="Spang A."/>
            <person name="Saw J.H."/>
            <person name="Jorgensen S.L."/>
            <person name="Zaremba-Niedzwiedzka K."/>
            <person name="Martijn J."/>
            <person name="Lind A.E."/>
            <person name="van Eijk R."/>
            <person name="Schleper C."/>
            <person name="Guy L."/>
            <person name="Ettema T.J."/>
        </authorList>
    </citation>
    <scope>NUCLEOTIDE SEQUENCE</scope>
</reference>
<feature type="compositionally biased region" description="Basic and acidic residues" evidence="1">
    <location>
        <begin position="138"/>
        <end position="150"/>
    </location>
</feature>
<protein>
    <submittedName>
        <fullName evidence="2">Uncharacterized protein</fullName>
    </submittedName>
</protein>
<evidence type="ECO:0000256" key="1">
    <source>
        <dbReference type="SAM" id="MobiDB-lite"/>
    </source>
</evidence>
<accession>A0A0F9CPU1</accession>
<proteinExistence type="predicted"/>
<feature type="compositionally biased region" description="Basic residues" evidence="1">
    <location>
        <begin position="125"/>
        <end position="137"/>
    </location>
</feature>
<name>A0A0F9CPU1_9ZZZZ</name>
<feature type="region of interest" description="Disordered" evidence="1">
    <location>
        <begin position="102"/>
        <end position="182"/>
    </location>
</feature>
<gene>
    <name evidence="2" type="ORF">LCGC14_2297840</name>
</gene>
<dbReference type="EMBL" id="LAZR01032331">
    <property type="protein sequence ID" value="KKL51204.1"/>
    <property type="molecule type" value="Genomic_DNA"/>
</dbReference>
<sequence>MDEHLAKITISEEQMAEIDDLYPSPTENAELVFKHLRTEHPELTNWELLCFAAMYIGLVGDEYPWLKMPAMAINRLLHILHYKYPEKTSGTVGYVDETVHKDRKIKRQRNSSSDSKAIRSDGKATKRPKKRRKKPRNRRESGNRVPDRRGQSGLSEGNLARQENARRTQQRIADSDRDEKTS</sequence>
<dbReference type="AlphaFoldDB" id="A0A0F9CPU1"/>
<comment type="caution">
    <text evidence="2">The sequence shown here is derived from an EMBL/GenBank/DDBJ whole genome shotgun (WGS) entry which is preliminary data.</text>
</comment>
<feature type="compositionally biased region" description="Basic and acidic residues" evidence="1">
    <location>
        <begin position="173"/>
        <end position="182"/>
    </location>
</feature>
<organism evidence="2">
    <name type="scientific">marine sediment metagenome</name>
    <dbReference type="NCBI Taxonomy" id="412755"/>
    <lineage>
        <taxon>unclassified sequences</taxon>
        <taxon>metagenomes</taxon>
        <taxon>ecological metagenomes</taxon>
    </lineage>
</organism>
<evidence type="ECO:0000313" key="2">
    <source>
        <dbReference type="EMBL" id="KKL51204.1"/>
    </source>
</evidence>